<organism evidence="8 9">
    <name type="scientific">Candidatus Magasanikbacteria bacterium CG10_big_fil_rev_8_21_14_0_10_42_10</name>
    <dbReference type="NCBI Taxonomy" id="1974649"/>
    <lineage>
        <taxon>Bacteria</taxon>
        <taxon>Candidatus Magasanikiibacteriota</taxon>
    </lineage>
</organism>
<keyword evidence="2 5" id="KW-0694">RNA-binding</keyword>
<evidence type="ECO:0000256" key="4">
    <source>
        <dbReference type="ARBA" id="ARBA00023274"/>
    </source>
</evidence>
<dbReference type="CDD" id="cd00495">
    <property type="entry name" value="Ribosomal_L25_TL5_CTC"/>
    <property type="match status" value="1"/>
</dbReference>
<gene>
    <name evidence="5" type="primary">rplY</name>
    <name evidence="5" type="synonym">ctc</name>
    <name evidence="8" type="ORF">COU32_02810</name>
</gene>
<keyword evidence="1 5" id="KW-0699">rRNA-binding</keyword>
<dbReference type="PANTHER" id="PTHR33284:SF1">
    <property type="entry name" value="RIBOSOMAL PROTEIN L25_GLN-TRNA SYNTHETASE, ANTI-CODON-BINDING DOMAIN-CONTAINING PROTEIN"/>
    <property type="match status" value="1"/>
</dbReference>
<dbReference type="GO" id="GO:0003735">
    <property type="term" value="F:structural constituent of ribosome"/>
    <property type="evidence" value="ECO:0007669"/>
    <property type="project" value="InterPro"/>
</dbReference>
<dbReference type="EMBL" id="PFBY01000033">
    <property type="protein sequence ID" value="PIR76305.1"/>
    <property type="molecule type" value="Genomic_DNA"/>
</dbReference>
<comment type="caution">
    <text evidence="8">The sequence shown here is derived from an EMBL/GenBank/DDBJ whole genome shotgun (WGS) entry which is preliminary data.</text>
</comment>
<keyword evidence="3 5" id="KW-0689">Ribosomal protein</keyword>
<evidence type="ECO:0000256" key="1">
    <source>
        <dbReference type="ARBA" id="ARBA00022730"/>
    </source>
</evidence>
<dbReference type="Pfam" id="PF01386">
    <property type="entry name" value="Ribosomal_L25p"/>
    <property type="match status" value="1"/>
</dbReference>
<dbReference type="InterPro" id="IPR020057">
    <property type="entry name" value="Ribosomal_bL25_b-dom"/>
</dbReference>
<dbReference type="InterPro" id="IPR001021">
    <property type="entry name" value="Ribosomal_bL25_long"/>
</dbReference>
<dbReference type="PANTHER" id="PTHR33284">
    <property type="entry name" value="RIBOSOMAL PROTEIN L25/GLN-TRNA SYNTHETASE, ANTI-CODON-BINDING DOMAIN-CONTAINING PROTEIN"/>
    <property type="match status" value="1"/>
</dbReference>
<dbReference type="InterPro" id="IPR011035">
    <property type="entry name" value="Ribosomal_bL25/Gln-tRNA_synth"/>
</dbReference>
<dbReference type="Pfam" id="PF14693">
    <property type="entry name" value="Ribosomal_TL5_C"/>
    <property type="match status" value="1"/>
</dbReference>
<feature type="domain" description="Large ribosomal subunit protein bL25 beta" evidence="7">
    <location>
        <begin position="98"/>
        <end position="181"/>
    </location>
</feature>
<evidence type="ECO:0000259" key="6">
    <source>
        <dbReference type="Pfam" id="PF01386"/>
    </source>
</evidence>
<dbReference type="GO" id="GO:0022625">
    <property type="term" value="C:cytosolic large ribosomal subunit"/>
    <property type="evidence" value="ECO:0007669"/>
    <property type="project" value="TreeGrafter"/>
</dbReference>
<dbReference type="HAMAP" id="MF_01334">
    <property type="entry name" value="Ribosomal_bL25_CTC"/>
    <property type="match status" value="1"/>
</dbReference>
<accession>A0A2H0TVZ7</accession>
<dbReference type="InterPro" id="IPR020930">
    <property type="entry name" value="Ribosomal_uL5_bac-type"/>
</dbReference>
<dbReference type="AlphaFoldDB" id="A0A2H0TVZ7"/>
<dbReference type="InterPro" id="IPR029751">
    <property type="entry name" value="Ribosomal_L25_dom"/>
</dbReference>
<reference evidence="9" key="1">
    <citation type="submission" date="2017-09" db="EMBL/GenBank/DDBJ databases">
        <title>Depth-based differentiation of microbial function through sediment-hosted aquifers and enrichment of novel symbionts in the deep terrestrial subsurface.</title>
        <authorList>
            <person name="Probst A.J."/>
            <person name="Ladd B."/>
            <person name="Jarett J.K."/>
            <person name="Geller-Mcgrath D.E."/>
            <person name="Sieber C.M.K."/>
            <person name="Emerson J.B."/>
            <person name="Anantharaman K."/>
            <person name="Thomas B.C."/>
            <person name="Malmstrom R."/>
            <person name="Stieglmeier M."/>
            <person name="Klingl A."/>
            <person name="Woyke T."/>
            <person name="Ryan C.M."/>
            <person name="Banfield J.F."/>
        </authorList>
    </citation>
    <scope>NUCLEOTIDE SEQUENCE [LARGE SCALE GENOMIC DNA]</scope>
</reference>
<name>A0A2H0TVZ7_9BACT</name>
<evidence type="ECO:0000313" key="8">
    <source>
        <dbReference type="EMBL" id="PIR76305.1"/>
    </source>
</evidence>
<dbReference type="InterPro" id="IPR020056">
    <property type="entry name" value="Rbsml_bL25/Gln-tRNA_synth_N"/>
</dbReference>
<evidence type="ECO:0000256" key="3">
    <source>
        <dbReference type="ARBA" id="ARBA00022980"/>
    </source>
</evidence>
<evidence type="ECO:0000259" key="7">
    <source>
        <dbReference type="Pfam" id="PF14693"/>
    </source>
</evidence>
<sequence>MTFEILVQKRDAGHADIVREEGSLPGIVYGAGMTPIPVRVDAHTFDKLYADAGESSLIDLTVDGNAPTKVLIQDVQYDSIKDRFMHVDFRQINMNIEMHTTIELIFIGESTAVKALGGTLLEQRDTVEVKCLPKDLVSHIDVDVSTLVTFDDAIHIKDLVVPPGITIVEDADDLVAKVSAPLSEDQLKAMEESQVGDVAAVAAVDEKKKEEDAATAAAAEKTTEKKA</sequence>
<protein>
    <recommendedName>
        <fullName evidence="5">Large ribosomal subunit protein bL25</fullName>
    </recommendedName>
    <alternativeName>
        <fullName evidence="5">General stress protein CTC</fullName>
    </alternativeName>
</protein>
<evidence type="ECO:0000313" key="9">
    <source>
        <dbReference type="Proteomes" id="UP000231530"/>
    </source>
</evidence>
<dbReference type="Gene3D" id="2.170.120.20">
    <property type="entry name" value="Ribosomal protein L25, beta domain"/>
    <property type="match status" value="1"/>
</dbReference>
<dbReference type="InterPro" id="IPR037121">
    <property type="entry name" value="Ribosomal_bL25_C"/>
</dbReference>
<keyword evidence="4 5" id="KW-0687">Ribonucleoprotein</keyword>
<comment type="subunit">
    <text evidence="5">Part of the 50S ribosomal subunit; part of the 5S rRNA/L5/L18/L25 subcomplex. Contacts the 5S rRNA. Binds to the 5S rRNA independently of L5 and L18.</text>
</comment>
<comment type="similarity">
    <text evidence="5">Belongs to the bacterial ribosomal protein bL25 family. CTC subfamily.</text>
</comment>
<dbReference type="SUPFAM" id="SSF50715">
    <property type="entry name" value="Ribosomal protein L25-like"/>
    <property type="match status" value="1"/>
</dbReference>
<feature type="domain" description="Large ribosomal subunit protein bL25 L25" evidence="6">
    <location>
        <begin position="7"/>
        <end position="89"/>
    </location>
</feature>
<dbReference type="GO" id="GO:0008097">
    <property type="term" value="F:5S rRNA binding"/>
    <property type="evidence" value="ECO:0007669"/>
    <property type="project" value="InterPro"/>
</dbReference>
<dbReference type="NCBIfam" id="TIGR00731">
    <property type="entry name" value="bL25_bact_ctc"/>
    <property type="match status" value="1"/>
</dbReference>
<evidence type="ECO:0000256" key="5">
    <source>
        <dbReference type="HAMAP-Rule" id="MF_01334"/>
    </source>
</evidence>
<evidence type="ECO:0000256" key="2">
    <source>
        <dbReference type="ARBA" id="ARBA00022884"/>
    </source>
</evidence>
<comment type="function">
    <text evidence="5">This is one of the proteins that binds to the 5S RNA in the ribosome where it forms part of the central protuberance.</text>
</comment>
<dbReference type="GO" id="GO:0006412">
    <property type="term" value="P:translation"/>
    <property type="evidence" value="ECO:0007669"/>
    <property type="project" value="UniProtKB-UniRule"/>
</dbReference>
<dbReference type="Gene3D" id="2.40.240.10">
    <property type="entry name" value="Ribosomal Protein L25, Chain P"/>
    <property type="match status" value="1"/>
</dbReference>
<proteinExistence type="inferred from homology"/>
<dbReference type="Proteomes" id="UP000231530">
    <property type="component" value="Unassembled WGS sequence"/>
</dbReference>